<evidence type="ECO:0008006" key="3">
    <source>
        <dbReference type="Google" id="ProtNLM"/>
    </source>
</evidence>
<dbReference type="Proteomes" id="UP000775547">
    <property type="component" value="Unassembled WGS sequence"/>
</dbReference>
<dbReference type="EMBL" id="JABCKV010000004">
    <property type="protein sequence ID" value="KAG5648130.1"/>
    <property type="molecule type" value="Genomic_DNA"/>
</dbReference>
<dbReference type="InterPro" id="IPR032675">
    <property type="entry name" value="LRR_dom_sf"/>
</dbReference>
<dbReference type="Gene3D" id="3.80.10.10">
    <property type="entry name" value="Ribonuclease Inhibitor"/>
    <property type="match status" value="1"/>
</dbReference>
<comment type="caution">
    <text evidence="1">The sequence shown here is derived from an EMBL/GenBank/DDBJ whole genome shotgun (WGS) entry which is preliminary data.</text>
</comment>
<evidence type="ECO:0000313" key="1">
    <source>
        <dbReference type="EMBL" id="KAG5648130.1"/>
    </source>
</evidence>
<keyword evidence="2" id="KW-1185">Reference proteome</keyword>
<gene>
    <name evidence="1" type="ORF">DXG03_006084</name>
</gene>
<reference evidence="1" key="2">
    <citation type="submission" date="2021-10" db="EMBL/GenBank/DDBJ databases">
        <title>Phylogenomics reveals ancestral predisposition of the termite-cultivated fungus Termitomyces towards a domesticated lifestyle.</title>
        <authorList>
            <person name="Auxier B."/>
            <person name="Grum-Grzhimaylo A."/>
            <person name="Cardenas M.E."/>
            <person name="Lodge J.D."/>
            <person name="Laessoe T."/>
            <person name="Pedersen O."/>
            <person name="Smith M.E."/>
            <person name="Kuyper T.W."/>
            <person name="Franco-Molano E.A."/>
            <person name="Baroni T.J."/>
            <person name="Aanen D.K."/>
        </authorList>
    </citation>
    <scope>NUCLEOTIDE SEQUENCE</scope>
    <source>
        <strain evidence="1">AP01</strain>
        <tissue evidence="1">Mycelium</tissue>
    </source>
</reference>
<dbReference type="OrthoDB" id="3251638at2759"/>
<dbReference type="AlphaFoldDB" id="A0A9P7GIV8"/>
<sequence>MLHSTTRSHFIDDLVPLILESSDHWWPRDLLRLAQVSSAWLNPVRRRLFAQPSLHSFNACSQLKRTLSDNSEIISLVRGVELRPVGDNRPISAEGRASLKFILAIEGLQNIILGGLLSVKAEKLLHAVGDAESVLDLHIDGSLLAHSISARPSLEWDESLAFQFSSLRTLRLTNVELDISYPSIPYQLQLSELHLDNVTIMSGYITYLLHETSYLHRLNVRTKRASEFDEEIRLVLGCCAIDTLEYEVEMDGHSHHPVFSDNSPHLSSLRCLHLTGVHVDLDFLDSICQKCPNLEDLTISGRMVAILPCEWISFISTRHLARLRSLGLPWGTKSPRFARWCSSSGNAVLKAAAVYNISVSHDRLKLTTVIAEPHPRT</sequence>
<proteinExistence type="predicted"/>
<organism evidence="1 2">
    <name type="scientific">Asterophora parasitica</name>
    <dbReference type="NCBI Taxonomy" id="117018"/>
    <lineage>
        <taxon>Eukaryota</taxon>
        <taxon>Fungi</taxon>
        <taxon>Dikarya</taxon>
        <taxon>Basidiomycota</taxon>
        <taxon>Agaricomycotina</taxon>
        <taxon>Agaricomycetes</taxon>
        <taxon>Agaricomycetidae</taxon>
        <taxon>Agaricales</taxon>
        <taxon>Tricholomatineae</taxon>
        <taxon>Lyophyllaceae</taxon>
        <taxon>Asterophora</taxon>
    </lineage>
</organism>
<reference evidence="1" key="1">
    <citation type="submission" date="2020-07" db="EMBL/GenBank/DDBJ databases">
        <authorList>
            <person name="Nieuwenhuis M."/>
            <person name="Van De Peppel L.J.J."/>
        </authorList>
    </citation>
    <scope>NUCLEOTIDE SEQUENCE</scope>
    <source>
        <strain evidence="1">AP01</strain>
        <tissue evidence="1">Mycelium</tissue>
    </source>
</reference>
<accession>A0A9P7GIV8</accession>
<evidence type="ECO:0000313" key="2">
    <source>
        <dbReference type="Proteomes" id="UP000775547"/>
    </source>
</evidence>
<protein>
    <recommendedName>
        <fullName evidence="3">F-box domain-containing protein</fullName>
    </recommendedName>
</protein>
<name>A0A9P7GIV8_9AGAR</name>
<dbReference type="SUPFAM" id="SSF52047">
    <property type="entry name" value="RNI-like"/>
    <property type="match status" value="1"/>
</dbReference>